<dbReference type="AlphaFoldDB" id="A0A6M4GSY6"/>
<protein>
    <submittedName>
        <fullName evidence="1">Uncharacterized protein</fullName>
    </submittedName>
</protein>
<accession>A0A6M4GSY6</accession>
<dbReference type="KEGG" id="uru:DSM104443_01256"/>
<organism evidence="1 2">
    <name type="scientific">Usitatibacter rugosus</name>
    <dbReference type="NCBI Taxonomy" id="2732067"/>
    <lineage>
        <taxon>Bacteria</taxon>
        <taxon>Pseudomonadati</taxon>
        <taxon>Pseudomonadota</taxon>
        <taxon>Betaproteobacteria</taxon>
        <taxon>Nitrosomonadales</taxon>
        <taxon>Usitatibacteraceae</taxon>
        <taxon>Usitatibacter</taxon>
    </lineage>
</organism>
<proteinExistence type="predicted"/>
<evidence type="ECO:0000313" key="2">
    <source>
        <dbReference type="Proteomes" id="UP000501534"/>
    </source>
</evidence>
<evidence type="ECO:0000313" key="1">
    <source>
        <dbReference type="EMBL" id="QJR10202.1"/>
    </source>
</evidence>
<keyword evidence="2" id="KW-1185">Reference proteome</keyword>
<name>A0A6M4GSY6_9PROT</name>
<gene>
    <name evidence="1" type="ORF">DSM104443_01256</name>
</gene>
<dbReference type="EMBL" id="CP053069">
    <property type="protein sequence ID" value="QJR10202.1"/>
    <property type="molecule type" value="Genomic_DNA"/>
</dbReference>
<dbReference type="Proteomes" id="UP000501534">
    <property type="component" value="Chromosome"/>
</dbReference>
<sequence>MDGKGLLFEIDEGSVQVYLSQNLLNFSRKERIFPP</sequence>
<reference evidence="1 2" key="1">
    <citation type="submission" date="2020-04" db="EMBL/GenBank/DDBJ databases">
        <title>Usitatibacter rugosus gen. nov., sp. nov. and Usitatibacter palustris sp. nov., novel members of Usitatibacteraceae fam. nov. within the order Nitrosomonadales isolated from soil.</title>
        <authorList>
            <person name="Huber K.J."/>
            <person name="Neumann-Schaal M."/>
            <person name="Geppert A."/>
            <person name="Luckner M."/>
            <person name="Wanner G."/>
            <person name="Overmann J."/>
        </authorList>
    </citation>
    <scope>NUCLEOTIDE SEQUENCE [LARGE SCALE GENOMIC DNA]</scope>
    <source>
        <strain evidence="1 2">0125_3</strain>
    </source>
</reference>